<protein>
    <submittedName>
        <fullName evidence="2">Uncharacterized protein</fullName>
    </submittedName>
</protein>
<accession>A0A392TCF6</accession>
<sequence length="42" mass="4687">MAVVVSDKDDGGQRDMQGRDGGADESERDNDDDCGYRFMEDE</sequence>
<dbReference type="Proteomes" id="UP000265520">
    <property type="component" value="Unassembled WGS sequence"/>
</dbReference>
<proteinExistence type="predicted"/>
<feature type="compositionally biased region" description="Acidic residues" evidence="1">
    <location>
        <begin position="23"/>
        <end position="33"/>
    </location>
</feature>
<reference evidence="2 3" key="1">
    <citation type="journal article" date="2018" name="Front. Plant Sci.">
        <title>Red Clover (Trifolium pratense) and Zigzag Clover (T. medium) - A Picture of Genomic Similarities and Differences.</title>
        <authorList>
            <person name="Dluhosova J."/>
            <person name="Istvanek J."/>
            <person name="Nedelnik J."/>
            <person name="Repkova J."/>
        </authorList>
    </citation>
    <scope>NUCLEOTIDE SEQUENCE [LARGE SCALE GENOMIC DNA]</scope>
    <source>
        <strain evidence="3">cv. 10/8</strain>
        <tissue evidence="2">Leaf</tissue>
    </source>
</reference>
<evidence type="ECO:0000313" key="2">
    <source>
        <dbReference type="EMBL" id="MCI58117.1"/>
    </source>
</evidence>
<feature type="compositionally biased region" description="Basic and acidic residues" evidence="1">
    <location>
        <begin position="1"/>
        <end position="22"/>
    </location>
</feature>
<feature type="non-terminal residue" evidence="2">
    <location>
        <position position="42"/>
    </location>
</feature>
<organism evidence="2 3">
    <name type="scientific">Trifolium medium</name>
    <dbReference type="NCBI Taxonomy" id="97028"/>
    <lineage>
        <taxon>Eukaryota</taxon>
        <taxon>Viridiplantae</taxon>
        <taxon>Streptophyta</taxon>
        <taxon>Embryophyta</taxon>
        <taxon>Tracheophyta</taxon>
        <taxon>Spermatophyta</taxon>
        <taxon>Magnoliopsida</taxon>
        <taxon>eudicotyledons</taxon>
        <taxon>Gunneridae</taxon>
        <taxon>Pentapetalae</taxon>
        <taxon>rosids</taxon>
        <taxon>fabids</taxon>
        <taxon>Fabales</taxon>
        <taxon>Fabaceae</taxon>
        <taxon>Papilionoideae</taxon>
        <taxon>50 kb inversion clade</taxon>
        <taxon>NPAAA clade</taxon>
        <taxon>Hologalegina</taxon>
        <taxon>IRL clade</taxon>
        <taxon>Trifolieae</taxon>
        <taxon>Trifolium</taxon>
    </lineage>
</organism>
<name>A0A392TCF6_9FABA</name>
<dbReference type="AlphaFoldDB" id="A0A392TCF6"/>
<dbReference type="EMBL" id="LXQA010540624">
    <property type="protein sequence ID" value="MCI58117.1"/>
    <property type="molecule type" value="Genomic_DNA"/>
</dbReference>
<keyword evidence="3" id="KW-1185">Reference proteome</keyword>
<evidence type="ECO:0000256" key="1">
    <source>
        <dbReference type="SAM" id="MobiDB-lite"/>
    </source>
</evidence>
<comment type="caution">
    <text evidence="2">The sequence shown here is derived from an EMBL/GenBank/DDBJ whole genome shotgun (WGS) entry which is preliminary data.</text>
</comment>
<evidence type="ECO:0000313" key="3">
    <source>
        <dbReference type="Proteomes" id="UP000265520"/>
    </source>
</evidence>
<feature type="region of interest" description="Disordered" evidence="1">
    <location>
        <begin position="1"/>
        <end position="42"/>
    </location>
</feature>